<evidence type="ECO:0000313" key="1">
    <source>
        <dbReference type="EMBL" id="SVD25612.1"/>
    </source>
</evidence>
<sequence length="140" mass="15332">MIRPRTVIYMLIAVFVACGFVDDADRAESGDLVSAEDSDAFSMRVGDCFDNSSDMSQAQPGGGAVVEEMAAIPCSEPHDNELFAVFNLSDRLPYLALERFPGEEGIESFSGDGCFERFESFIGISYEESTLLVRMLYPTA</sequence>
<organism evidence="1">
    <name type="scientific">marine metagenome</name>
    <dbReference type="NCBI Taxonomy" id="408172"/>
    <lineage>
        <taxon>unclassified sequences</taxon>
        <taxon>metagenomes</taxon>
        <taxon>ecological metagenomes</taxon>
    </lineage>
</organism>
<feature type="non-terminal residue" evidence="1">
    <location>
        <position position="140"/>
    </location>
</feature>
<evidence type="ECO:0008006" key="2">
    <source>
        <dbReference type="Google" id="ProtNLM"/>
    </source>
</evidence>
<accession>A0A382TV69</accession>
<dbReference type="PROSITE" id="PS51257">
    <property type="entry name" value="PROKAR_LIPOPROTEIN"/>
    <property type="match status" value="1"/>
</dbReference>
<name>A0A382TV69_9ZZZZ</name>
<dbReference type="AlphaFoldDB" id="A0A382TV69"/>
<proteinExistence type="predicted"/>
<reference evidence="1" key="1">
    <citation type="submission" date="2018-05" db="EMBL/GenBank/DDBJ databases">
        <authorList>
            <person name="Lanie J.A."/>
            <person name="Ng W.-L."/>
            <person name="Kazmierczak K.M."/>
            <person name="Andrzejewski T.M."/>
            <person name="Davidsen T.M."/>
            <person name="Wayne K.J."/>
            <person name="Tettelin H."/>
            <person name="Glass J.I."/>
            <person name="Rusch D."/>
            <person name="Podicherti R."/>
            <person name="Tsui H.-C.T."/>
            <person name="Winkler M.E."/>
        </authorList>
    </citation>
    <scope>NUCLEOTIDE SEQUENCE</scope>
</reference>
<dbReference type="EMBL" id="UINC01139203">
    <property type="protein sequence ID" value="SVD25612.1"/>
    <property type="molecule type" value="Genomic_DNA"/>
</dbReference>
<gene>
    <name evidence="1" type="ORF">METZ01_LOCUS378466</name>
</gene>
<protein>
    <recommendedName>
        <fullName evidence="2">Septum formation-related domain-containing protein</fullName>
    </recommendedName>
</protein>